<evidence type="ECO:0000256" key="2">
    <source>
        <dbReference type="ARBA" id="ARBA00022777"/>
    </source>
</evidence>
<gene>
    <name evidence="6" type="ORF">GCM10023196_094710</name>
</gene>
<feature type="transmembrane region" description="Helical" evidence="4">
    <location>
        <begin position="128"/>
        <end position="148"/>
    </location>
</feature>
<keyword evidence="3" id="KW-0902">Two-component regulatory system</keyword>
<evidence type="ECO:0000259" key="5">
    <source>
        <dbReference type="Pfam" id="PF02518"/>
    </source>
</evidence>
<sequence>MDARPSAGAVAQNEATLARAAVLFRCGGLAEIALVVGFDGPHYGDRLWEAVALAVAVFAEGAVLCAACLRARRIRPAWALADAWFIAAVLLVGAIITRQPHPRLYFAYPYSIISSVAFGVALRRLRTVIGATALLAVADAFASAYWHGDPAMNLTLNALTYVPNTLVAFLVSRRMRTTARELDESRIREAELARDRERARHARILHDRILQTMEELARGPWIADREFRMRVAEETAWLRALVEGGPDTDGDLIGLLQGVVARKARDGLRVEFNGTMLTESPEWRSLGGSVCAALAGAAEEALTNVAKHAGVSTAVLRVGAEPGVLTLSVVDQGCGFDPSAEHRGVGLAQSVQGRIAEIGGTVLIDSAPEAGTYIEITLPLPAAARP</sequence>
<accession>A0ABP8UTA4</accession>
<dbReference type="InterPro" id="IPR050482">
    <property type="entry name" value="Sensor_HK_TwoCompSys"/>
</dbReference>
<keyword evidence="1" id="KW-0808">Transferase</keyword>
<keyword evidence="2" id="KW-0418">Kinase</keyword>
<dbReference type="Gene3D" id="3.30.565.10">
    <property type="entry name" value="Histidine kinase-like ATPase, C-terminal domain"/>
    <property type="match status" value="1"/>
</dbReference>
<organism evidence="6 7">
    <name type="scientific">Actinoallomurus vinaceus</name>
    <dbReference type="NCBI Taxonomy" id="1080074"/>
    <lineage>
        <taxon>Bacteria</taxon>
        <taxon>Bacillati</taxon>
        <taxon>Actinomycetota</taxon>
        <taxon>Actinomycetes</taxon>
        <taxon>Streptosporangiales</taxon>
        <taxon>Thermomonosporaceae</taxon>
        <taxon>Actinoallomurus</taxon>
    </lineage>
</organism>
<evidence type="ECO:0000313" key="7">
    <source>
        <dbReference type="Proteomes" id="UP001501442"/>
    </source>
</evidence>
<feature type="domain" description="Histidine kinase/HSP90-like ATPase" evidence="5">
    <location>
        <begin position="297"/>
        <end position="381"/>
    </location>
</feature>
<evidence type="ECO:0000256" key="4">
    <source>
        <dbReference type="SAM" id="Phobius"/>
    </source>
</evidence>
<evidence type="ECO:0000256" key="3">
    <source>
        <dbReference type="ARBA" id="ARBA00023012"/>
    </source>
</evidence>
<feature type="transmembrane region" description="Helical" evidence="4">
    <location>
        <begin position="76"/>
        <end position="97"/>
    </location>
</feature>
<keyword evidence="4" id="KW-0472">Membrane</keyword>
<dbReference type="Proteomes" id="UP001501442">
    <property type="component" value="Unassembled WGS sequence"/>
</dbReference>
<dbReference type="EMBL" id="BAABHK010000021">
    <property type="protein sequence ID" value="GAA4638138.1"/>
    <property type="molecule type" value="Genomic_DNA"/>
</dbReference>
<dbReference type="SUPFAM" id="SSF55874">
    <property type="entry name" value="ATPase domain of HSP90 chaperone/DNA topoisomerase II/histidine kinase"/>
    <property type="match status" value="1"/>
</dbReference>
<feature type="transmembrane region" description="Helical" evidence="4">
    <location>
        <begin position="50"/>
        <end position="69"/>
    </location>
</feature>
<dbReference type="PANTHER" id="PTHR24421:SF61">
    <property type="entry name" value="OXYGEN SENSOR HISTIDINE KINASE NREB"/>
    <property type="match status" value="1"/>
</dbReference>
<reference evidence="7" key="1">
    <citation type="journal article" date="2019" name="Int. J. Syst. Evol. Microbiol.">
        <title>The Global Catalogue of Microorganisms (GCM) 10K type strain sequencing project: providing services to taxonomists for standard genome sequencing and annotation.</title>
        <authorList>
            <consortium name="The Broad Institute Genomics Platform"/>
            <consortium name="The Broad Institute Genome Sequencing Center for Infectious Disease"/>
            <person name="Wu L."/>
            <person name="Ma J."/>
        </authorList>
    </citation>
    <scope>NUCLEOTIDE SEQUENCE [LARGE SCALE GENOMIC DNA]</scope>
    <source>
        <strain evidence="7">JCM 17939</strain>
    </source>
</reference>
<dbReference type="InterPro" id="IPR003594">
    <property type="entry name" value="HATPase_dom"/>
</dbReference>
<keyword evidence="4" id="KW-0812">Transmembrane</keyword>
<feature type="transmembrane region" description="Helical" evidence="4">
    <location>
        <begin position="154"/>
        <end position="171"/>
    </location>
</feature>
<feature type="transmembrane region" description="Helical" evidence="4">
    <location>
        <begin position="103"/>
        <end position="121"/>
    </location>
</feature>
<dbReference type="PANTHER" id="PTHR24421">
    <property type="entry name" value="NITRATE/NITRITE SENSOR PROTEIN NARX-RELATED"/>
    <property type="match status" value="1"/>
</dbReference>
<evidence type="ECO:0000256" key="1">
    <source>
        <dbReference type="ARBA" id="ARBA00022679"/>
    </source>
</evidence>
<dbReference type="CDD" id="cd16917">
    <property type="entry name" value="HATPase_UhpB-NarQ-NarX-like"/>
    <property type="match status" value="1"/>
</dbReference>
<dbReference type="InterPro" id="IPR036890">
    <property type="entry name" value="HATPase_C_sf"/>
</dbReference>
<name>A0ABP8UTA4_9ACTN</name>
<dbReference type="Pfam" id="PF02518">
    <property type="entry name" value="HATPase_c"/>
    <property type="match status" value="1"/>
</dbReference>
<keyword evidence="7" id="KW-1185">Reference proteome</keyword>
<keyword evidence="4" id="KW-1133">Transmembrane helix</keyword>
<proteinExistence type="predicted"/>
<comment type="caution">
    <text evidence="6">The sequence shown here is derived from an EMBL/GenBank/DDBJ whole genome shotgun (WGS) entry which is preliminary data.</text>
</comment>
<dbReference type="RefSeq" id="WP_345441453.1">
    <property type="nucleotide sequence ID" value="NZ_BAABHK010000021.1"/>
</dbReference>
<feature type="transmembrane region" description="Helical" evidence="4">
    <location>
        <begin position="20"/>
        <end position="38"/>
    </location>
</feature>
<protein>
    <recommendedName>
        <fullName evidence="5">Histidine kinase/HSP90-like ATPase domain-containing protein</fullName>
    </recommendedName>
</protein>
<evidence type="ECO:0000313" key="6">
    <source>
        <dbReference type="EMBL" id="GAA4638138.1"/>
    </source>
</evidence>